<dbReference type="EMBL" id="CP163445">
    <property type="protein sequence ID" value="XDQ82911.1"/>
    <property type="molecule type" value="Genomic_DNA"/>
</dbReference>
<dbReference type="InterPro" id="IPR003594">
    <property type="entry name" value="HATPase_dom"/>
</dbReference>
<dbReference type="Pfam" id="PF13581">
    <property type="entry name" value="HATPase_c_2"/>
    <property type="match status" value="1"/>
</dbReference>
<dbReference type="AlphaFoldDB" id="A0AB39TV24"/>
<keyword evidence="3" id="KW-0067">ATP-binding</keyword>
<evidence type="ECO:0000313" key="3">
    <source>
        <dbReference type="EMBL" id="XDQ82911.1"/>
    </source>
</evidence>
<reference evidence="3" key="1">
    <citation type="submission" date="2024-07" db="EMBL/GenBank/DDBJ databases">
        <authorList>
            <person name="Yu S.T."/>
        </authorList>
    </citation>
    <scope>NUCLEOTIDE SEQUENCE</scope>
    <source>
        <strain evidence="3">Y1</strain>
    </source>
</reference>
<keyword evidence="1" id="KW-0418">Kinase</keyword>
<accession>A0AB39TV24</accession>
<evidence type="ECO:0000256" key="1">
    <source>
        <dbReference type="ARBA" id="ARBA00022527"/>
    </source>
</evidence>
<dbReference type="PANTHER" id="PTHR35526">
    <property type="entry name" value="ANTI-SIGMA-F FACTOR RSBW-RELATED"/>
    <property type="match status" value="1"/>
</dbReference>
<dbReference type="InterPro" id="IPR036890">
    <property type="entry name" value="HATPase_C_sf"/>
</dbReference>
<dbReference type="CDD" id="cd16936">
    <property type="entry name" value="HATPase_RsbW-like"/>
    <property type="match status" value="1"/>
</dbReference>
<dbReference type="Gene3D" id="3.30.565.10">
    <property type="entry name" value="Histidine kinase-like ATPase, C-terminal domain"/>
    <property type="match status" value="1"/>
</dbReference>
<protein>
    <submittedName>
        <fullName evidence="3">ATP-binding protein</fullName>
    </submittedName>
</protein>
<evidence type="ECO:0000259" key="2">
    <source>
        <dbReference type="Pfam" id="PF13581"/>
    </source>
</evidence>
<dbReference type="GO" id="GO:0005524">
    <property type="term" value="F:ATP binding"/>
    <property type="evidence" value="ECO:0007669"/>
    <property type="project" value="UniProtKB-KW"/>
</dbReference>
<gene>
    <name evidence="3" type="ORF">AB2U05_32640</name>
</gene>
<dbReference type="RefSeq" id="WP_369185141.1">
    <property type="nucleotide sequence ID" value="NZ_CP163445.1"/>
</dbReference>
<dbReference type="PANTHER" id="PTHR35526:SF3">
    <property type="entry name" value="ANTI-SIGMA-F FACTOR RSBW"/>
    <property type="match status" value="1"/>
</dbReference>
<dbReference type="SUPFAM" id="SSF55874">
    <property type="entry name" value="ATPase domain of HSP90 chaperone/DNA topoisomerase II/histidine kinase"/>
    <property type="match status" value="1"/>
</dbReference>
<dbReference type="InterPro" id="IPR050267">
    <property type="entry name" value="Anti-sigma-factor_SerPK"/>
</dbReference>
<name>A0AB39TV24_9ACTN</name>
<sequence length="142" mass="15197">MTTGARPHAPPRSSAWPWARRLPLTARPGCVAEARSCTLGFLADVPDSMVVADAVLLVSELVGNAVRHTGAPRWLLLIRAPGLLRIEVGDASPRPPLPRPPQGAEQEGGLGLFLLNRLALCWGWHPSGPGKVVWCDLRLPAP</sequence>
<keyword evidence="1" id="KW-0723">Serine/threonine-protein kinase</keyword>
<proteinExistence type="predicted"/>
<dbReference type="GO" id="GO:0004674">
    <property type="term" value="F:protein serine/threonine kinase activity"/>
    <property type="evidence" value="ECO:0007669"/>
    <property type="project" value="UniProtKB-KW"/>
</dbReference>
<organism evidence="3">
    <name type="scientific">Streptomyces sp. Y1</name>
    <dbReference type="NCBI Taxonomy" id="3238634"/>
    <lineage>
        <taxon>Bacteria</taxon>
        <taxon>Bacillati</taxon>
        <taxon>Actinomycetota</taxon>
        <taxon>Actinomycetes</taxon>
        <taxon>Kitasatosporales</taxon>
        <taxon>Streptomycetaceae</taxon>
        <taxon>Streptomyces</taxon>
    </lineage>
</organism>
<feature type="domain" description="Histidine kinase/HSP90-like ATPase" evidence="2">
    <location>
        <begin position="25"/>
        <end position="124"/>
    </location>
</feature>
<keyword evidence="3" id="KW-0547">Nucleotide-binding</keyword>
<keyword evidence="1" id="KW-0808">Transferase</keyword>